<evidence type="ECO:0000313" key="10">
    <source>
        <dbReference type="EMBL" id="CAG9862698.1"/>
    </source>
</evidence>
<feature type="transmembrane region" description="Helical" evidence="8">
    <location>
        <begin position="323"/>
        <end position="341"/>
    </location>
</feature>
<organism evidence="10 11">
    <name type="scientific">Phyllotreta striolata</name>
    <name type="common">Striped flea beetle</name>
    <name type="synonym">Crioceris striolata</name>
    <dbReference type="NCBI Taxonomy" id="444603"/>
    <lineage>
        <taxon>Eukaryota</taxon>
        <taxon>Metazoa</taxon>
        <taxon>Ecdysozoa</taxon>
        <taxon>Arthropoda</taxon>
        <taxon>Hexapoda</taxon>
        <taxon>Insecta</taxon>
        <taxon>Pterygota</taxon>
        <taxon>Neoptera</taxon>
        <taxon>Endopterygota</taxon>
        <taxon>Coleoptera</taxon>
        <taxon>Polyphaga</taxon>
        <taxon>Cucujiformia</taxon>
        <taxon>Chrysomeloidea</taxon>
        <taxon>Chrysomelidae</taxon>
        <taxon>Galerucinae</taxon>
        <taxon>Alticini</taxon>
        <taxon>Phyllotreta</taxon>
    </lineage>
</organism>
<feature type="transmembrane region" description="Helical" evidence="8">
    <location>
        <begin position="171"/>
        <end position="192"/>
    </location>
</feature>
<sequence length="458" mass="51043">MKVSARSPNGEKEKQWPQILAIVLGSIILILSGVLFAWPSPFIPKIKQDLNYNITESQASWFTVIQPLGLCVASPFVASLPNIIGRKTSMLLVTLPLTTSLLIKAFATNLWLLYFSRLISGAGDALIFAALPAYIGEVSVPSVRGIWGNALIIFLFLGQFLVNAVGSYCSIRLTSFIFLSVPLVYCSTFAFMPESPYFHVLRGKHEEAKRSLRMLRRKLDVDSEFEAIKYAVEKQAEEAGSWWDLVRVRVNRMALRAGLLLRISQSFSGIYAFASYTQLIFEKAGGSIEPRTSAMLQSGLTMFMYSCSSYGSNMLGRRRSFMLSVLFGAVVLFAEATYFLVDERADLDFMNWFPLAGMLLFVVVSSPGIGILPTLMTTELFATSVKTKAVCVVSMVFSLMNIIVNYSFYYLDVAVGGLYGPFYLFACCNVISLILSYYVLPETKGKTLEEIQEDLRKM</sequence>
<dbReference type="OrthoDB" id="6133115at2759"/>
<keyword evidence="11" id="KW-1185">Reference proteome</keyword>
<feature type="transmembrane region" description="Helical" evidence="8">
    <location>
        <begin position="353"/>
        <end position="377"/>
    </location>
</feature>
<keyword evidence="4" id="KW-0762">Sugar transport</keyword>
<comment type="subcellular location">
    <subcellularLocation>
        <location evidence="1">Cell membrane</location>
        <topology evidence="1">Multi-pass membrane protein</topology>
    </subcellularLocation>
</comment>
<accession>A0A9N9TXT3</accession>
<feature type="transmembrane region" description="Helical" evidence="8">
    <location>
        <begin position="389"/>
        <end position="410"/>
    </location>
</feature>
<evidence type="ECO:0000256" key="6">
    <source>
        <dbReference type="ARBA" id="ARBA00022989"/>
    </source>
</evidence>
<feature type="transmembrane region" description="Helical" evidence="8">
    <location>
        <begin position="146"/>
        <end position="165"/>
    </location>
</feature>
<dbReference type="FunFam" id="1.20.1250.20:FF:000218">
    <property type="entry name" value="facilitated trehalose transporter Tret1"/>
    <property type="match status" value="1"/>
</dbReference>
<dbReference type="PANTHER" id="PTHR48021:SF46">
    <property type="entry name" value="MAJOR FACILITATOR SUPERFAMILY (MFS) PROFILE DOMAIN-CONTAINING PROTEIN"/>
    <property type="match status" value="1"/>
</dbReference>
<dbReference type="PROSITE" id="PS50850">
    <property type="entry name" value="MFS"/>
    <property type="match status" value="1"/>
</dbReference>
<dbReference type="InterPro" id="IPR020846">
    <property type="entry name" value="MFS_dom"/>
</dbReference>
<evidence type="ECO:0000256" key="4">
    <source>
        <dbReference type="ARBA" id="ARBA00022597"/>
    </source>
</evidence>
<dbReference type="GO" id="GO:0005886">
    <property type="term" value="C:plasma membrane"/>
    <property type="evidence" value="ECO:0007669"/>
    <property type="project" value="UniProtKB-SubCell"/>
</dbReference>
<evidence type="ECO:0000259" key="9">
    <source>
        <dbReference type="PROSITE" id="PS50850"/>
    </source>
</evidence>
<feature type="transmembrane region" description="Helical" evidence="8">
    <location>
        <begin position="113"/>
        <end position="134"/>
    </location>
</feature>
<keyword evidence="5 8" id="KW-0812">Transmembrane</keyword>
<keyword evidence="3" id="KW-1003">Cell membrane</keyword>
<feature type="transmembrane region" description="Helical" evidence="8">
    <location>
        <begin position="422"/>
        <end position="440"/>
    </location>
</feature>
<feature type="transmembrane region" description="Helical" evidence="8">
    <location>
        <begin position="20"/>
        <end position="39"/>
    </location>
</feature>
<dbReference type="GO" id="GO:0022857">
    <property type="term" value="F:transmembrane transporter activity"/>
    <property type="evidence" value="ECO:0007669"/>
    <property type="project" value="InterPro"/>
</dbReference>
<dbReference type="InterPro" id="IPR036259">
    <property type="entry name" value="MFS_trans_sf"/>
</dbReference>
<dbReference type="InterPro" id="IPR050549">
    <property type="entry name" value="MFS_Trehalose_Transporter"/>
</dbReference>
<evidence type="ECO:0000256" key="3">
    <source>
        <dbReference type="ARBA" id="ARBA00022475"/>
    </source>
</evidence>
<feature type="domain" description="Major facilitator superfamily (MFS) profile" evidence="9">
    <location>
        <begin position="18"/>
        <end position="444"/>
    </location>
</feature>
<dbReference type="Pfam" id="PF00083">
    <property type="entry name" value="Sugar_tr"/>
    <property type="match status" value="1"/>
</dbReference>
<dbReference type="EMBL" id="OU900099">
    <property type="protein sequence ID" value="CAG9862698.1"/>
    <property type="molecule type" value="Genomic_DNA"/>
</dbReference>
<dbReference type="InterPro" id="IPR005828">
    <property type="entry name" value="MFS_sugar_transport-like"/>
</dbReference>
<feature type="transmembrane region" description="Helical" evidence="8">
    <location>
        <begin position="59"/>
        <end position="78"/>
    </location>
</feature>
<evidence type="ECO:0000256" key="1">
    <source>
        <dbReference type="ARBA" id="ARBA00004651"/>
    </source>
</evidence>
<protein>
    <recommendedName>
        <fullName evidence="9">Major facilitator superfamily (MFS) profile domain-containing protein</fullName>
    </recommendedName>
</protein>
<evidence type="ECO:0000256" key="8">
    <source>
        <dbReference type="SAM" id="Phobius"/>
    </source>
</evidence>
<dbReference type="Proteomes" id="UP001153712">
    <property type="component" value="Chromosome 6"/>
</dbReference>
<proteinExistence type="predicted"/>
<evidence type="ECO:0000256" key="2">
    <source>
        <dbReference type="ARBA" id="ARBA00022448"/>
    </source>
</evidence>
<keyword evidence="6 8" id="KW-1133">Transmembrane helix</keyword>
<dbReference type="Gene3D" id="1.20.1250.20">
    <property type="entry name" value="MFS general substrate transporter like domains"/>
    <property type="match status" value="1"/>
</dbReference>
<evidence type="ECO:0000256" key="7">
    <source>
        <dbReference type="ARBA" id="ARBA00023136"/>
    </source>
</evidence>
<feature type="transmembrane region" description="Helical" evidence="8">
    <location>
        <begin position="90"/>
        <end position="107"/>
    </location>
</feature>
<dbReference type="SUPFAM" id="SSF103473">
    <property type="entry name" value="MFS general substrate transporter"/>
    <property type="match status" value="1"/>
</dbReference>
<gene>
    <name evidence="10" type="ORF">PHYEVI_LOCUS9004</name>
</gene>
<evidence type="ECO:0000313" key="11">
    <source>
        <dbReference type="Proteomes" id="UP001153712"/>
    </source>
</evidence>
<keyword evidence="2" id="KW-0813">Transport</keyword>
<reference evidence="10" key="1">
    <citation type="submission" date="2022-01" db="EMBL/GenBank/DDBJ databases">
        <authorList>
            <person name="King R."/>
        </authorList>
    </citation>
    <scope>NUCLEOTIDE SEQUENCE</scope>
</reference>
<dbReference type="PANTHER" id="PTHR48021">
    <property type="match status" value="1"/>
</dbReference>
<dbReference type="AlphaFoldDB" id="A0A9N9TXT3"/>
<evidence type="ECO:0000256" key="5">
    <source>
        <dbReference type="ARBA" id="ARBA00022692"/>
    </source>
</evidence>
<name>A0A9N9TXT3_PHYSR</name>
<keyword evidence="7 8" id="KW-0472">Membrane</keyword>